<organism evidence="1 2">
    <name type="scientific">Corynespora cassiicola Philippines</name>
    <dbReference type="NCBI Taxonomy" id="1448308"/>
    <lineage>
        <taxon>Eukaryota</taxon>
        <taxon>Fungi</taxon>
        <taxon>Dikarya</taxon>
        <taxon>Ascomycota</taxon>
        <taxon>Pezizomycotina</taxon>
        <taxon>Dothideomycetes</taxon>
        <taxon>Pleosporomycetidae</taxon>
        <taxon>Pleosporales</taxon>
        <taxon>Corynesporascaceae</taxon>
        <taxon>Corynespora</taxon>
    </lineage>
</organism>
<evidence type="ECO:0000313" key="1">
    <source>
        <dbReference type="EMBL" id="PSN65305.1"/>
    </source>
</evidence>
<proteinExistence type="predicted"/>
<accession>A0A2T2NIP1</accession>
<reference evidence="1 2" key="1">
    <citation type="journal article" date="2018" name="Front. Microbiol.">
        <title>Genome-Wide Analysis of Corynespora cassiicola Leaf Fall Disease Putative Effectors.</title>
        <authorList>
            <person name="Lopez D."/>
            <person name="Ribeiro S."/>
            <person name="Label P."/>
            <person name="Fumanal B."/>
            <person name="Venisse J.S."/>
            <person name="Kohler A."/>
            <person name="de Oliveira R.R."/>
            <person name="Labutti K."/>
            <person name="Lipzen A."/>
            <person name="Lail K."/>
            <person name="Bauer D."/>
            <person name="Ohm R.A."/>
            <person name="Barry K.W."/>
            <person name="Spatafora J."/>
            <person name="Grigoriev I.V."/>
            <person name="Martin F.M."/>
            <person name="Pujade-Renaud V."/>
        </authorList>
    </citation>
    <scope>NUCLEOTIDE SEQUENCE [LARGE SCALE GENOMIC DNA]</scope>
    <source>
        <strain evidence="1 2">Philippines</strain>
    </source>
</reference>
<gene>
    <name evidence="1" type="ORF">BS50DRAFT_589726</name>
</gene>
<protein>
    <submittedName>
        <fullName evidence="1">Uncharacterized protein</fullName>
    </submittedName>
</protein>
<keyword evidence="2" id="KW-1185">Reference proteome</keyword>
<dbReference type="EMBL" id="KZ678137">
    <property type="protein sequence ID" value="PSN65305.1"/>
    <property type="molecule type" value="Genomic_DNA"/>
</dbReference>
<name>A0A2T2NIP1_CORCC</name>
<dbReference type="Proteomes" id="UP000240883">
    <property type="component" value="Unassembled WGS sequence"/>
</dbReference>
<dbReference type="AlphaFoldDB" id="A0A2T2NIP1"/>
<sequence length="151" mass="18036">MALTDTNADIEHQSWEPRCYIDEDAFQYIKYALKTFKRVNPFRIHKKQDLKAYKHHKYLKMFGELRWQRTMKPQSISFLNLLTEPWVMIYRLYFRLDKLMELCAETGRKRKTAHRSLCQASRSLSSLVFDSWSQNQLRFPAHLQKGQCGGG</sequence>
<evidence type="ECO:0000313" key="2">
    <source>
        <dbReference type="Proteomes" id="UP000240883"/>
    </source>
</evidence>